<dbReference type="eggNOG" id="COG0739">
    <property type="taxonomic scope" value="Bacteria"/>
</dbReference>
<gene>
    <name evidence="4" type="ORF">JCM21714_1898</name>
</gene>
<proteinExistence type="predicted"/>
<dbReference type="PANTHER" id="PTHR21666:SF289">
    <property type="entry name" value="L-ALA--D-GLU ENDOPEPTIDASE"/>
    <property type="match status" value="1"/>
</dbReference>
<dbReference type="SUPFAM" id="SSF51261">
    <property type="entry name" value="Duplicated hybrid motif"/>
    <property type="match status" value="1"/>
</dbReference>
<dbReference type="Pfam" id="PF01551">
    <property type="entry name" value="Peptidase_M23"/>
    <property type="match status" value="1"/>
</dbReference>
<name>W4VI32_9BACI</name>
<evidence type="ECO:0000256" key="1">
    <source>
        <dbReference type="ARBA" id="ARBA00022729"/>
    </source>
</evidence>
<feature type="signal peptide" evidence="2">
    <location>
        <begin position="1"/>
        <end position="22"/>
    </location>
</feature>
<dbReference type="PANTHER" id="PTHR21666">
    <property type="entry name" value="PEPTIDASE-RELATED"/>
    <property type="match status" value="1"/>
</dbReference>
<dbReference type="InterPro" id="IPR016047">
    <property type="entry name" value="M23ase_b-sheet_dom"/>
</dbReference>
<feature type="domain" description="M23ase beta-sheet core" evidence="3">
    <location>
        <begin position="201"/>
        <end position="278"/>
    </location>
</feature>
<dbReference type="CDD" id="cd12797">
    <property type="entry name" value="M23_peptidase"/>
    <property type="match status" value="1"/>
</dbReference>
<dbReference type="GO" id="GO:0004222">
    <property type="term" value="F:metalloendopeptidase activity"/>
    <property type="evidence" value="ECO:0007669"/>
    <property type="project" value="TreeGrafter"/>
</dbReference>
<dbReference type="InterPro" id="IPR011055">
    <property type="entry name" value="Dup_hybrid_motif"/>
</dbReference>
<protein>
    <submittedName>
        <fullName evidence="4">Cell wall endopeptidase</fullName>
    </submittedName>
</protein>
<evidence type="ECO:0000256" key="2">
    <source>
        <dbReference type="SAM" id="SignalP"/>
    </source>
</evidence>
<evidence type="ECO:0000313" key="4">
    <source>
        <dbReference type="EMBL" id="GAE92877.1"/>
    </source>
</evidence>
<dbReference type="AlphaFoldDB" id="W4VI32"/>
<evidence type="ECO:0000313" key="5">
    <source>
        <dbReference type="Proteomes" id="UP000019102"/>
    </source>
</evidence>
<sequence>MIAKCLAMILIIFFLLSTIAYAEENVDIDQEKITLYKQIEAITLIPWYYLAAINRYEANISDKEPDIDQLIAISISEEKWYGLSPNKQPMQEEFISLFGGMGGKDGNGDDIADPANDYDTLYTMAMYIQQQGYTTQDIRTALWNYYKRELTVLSIMNYAELFKTYQKISLDDTAFPIPKSYNYSYRNTWGGDARGFGGRRIHEGTDIFAGYGTPVRATTYGVIELKGWNKFGGWRIGIRDIYNRYHYYAHLNGFADGLEIGDIVEAGQTIGSVGSSGYGPPGTSGKFPPPSTLWFI</sequence>
<dbReference type="EMBL" id="BAVS01000007">
    <property type="protein sequence ID" value="GAE92877.1"/>
    <property type="molecule type" value="Genomic_DNA"/>
</dbReference>
<accession>W4VI32</accession>
<dbReference type="InterPro" id="IPR050570">
    <property type="entry name" value="Cell_wall_metabolism_enzyme"/>
</dbReference>
<reference evidence="4 5" key="1">
    <citation type="journal article" date="2014" name="Genome Announc.">
        <title>Draft Genome Sequence of the Boron-Tolerant and Moderately Halotolerant Bacterium Gracilibacillus boraciitolerans JCM 21714T.</title>
        <authorList>
            <person name="Ahmed I."/>
            <person name="Oshima K."/>
            <person name="Suda W."/>
            <person name="Kitamura K."/>
            <person name="Iida T."/>
            <person name="Ohmori Y."/>
            <person name="Fujiwara T."/>
            <person name="Hattori M."/>
            <person name="Ohkuma M."/>
        </authorList>
    </citation>
    <scope>NUCLEOTIDE SEQUENCE [LARGE SCALE GENOMIC DNA]</scope>
    <source>
        <strain evidence="4 5">JCM 21714</strain>
    </source>
</reference>
<keyword evidence="1 2" id="KW-0732">Signal</keyword>
<feature type="chain" id="PRO_5004852006" evidence="2">
    <location>
        <begin position="23"/>
        <end position="296"/>
    </location>
</feature>
<dbReference type="Proteomes" id="UP000019102">
    <property type="component" value="Unassembled WGS sequence"/>
</dbReference>
<dbReference type="Gene3D" id="2.70.70.10">
    <property type="entry name" value="Glucose Permease (Domain IIA)"/>
    <property type="match status" value="1"/>
</dbReference>
<evidence type="ECO:0000259" key="3">
    <source>
        <dbReference type="Pfam" id="PF01551"/>
    </source>
</evidence>
<organism evidence="4 5">
    <name type="scientific">Gracilibacillus boraciitolerans JCM 21714</name>
    <dbReference type="NCBI Taxonomy" id="1298598"/>
    <lineage>
        <taxon>Bacteria</taxon>
        <taxon>Bacillati</taxon>
        <taxon>Bacillota</taxon>
        <taxon>Bacilli</taxon>
        <taxon>Bacillales</taxon>
        <taxon>Bacillaceae</taxon>
        <taxon>Gracilibacillus</taxon>
    </lineage>
</organism>
<comment type="caution">
    <text evidence="4">The sequence shown here is derived from an EMBL/GenBank/DDBJ whole genome shotgun (WGS) entry which is preliminary data.</text>
</comment>
<dbReference type="STRING" id="1298598.JCM21714_1898"/>
<keyword evidence="5" id="KW-1185">Reference proteome</keyword>